<evidence type="ECO:0000259" key="7">
    <source>
        <dbReference type="PROSITE" id="PS50982"/>
    </source>
</evidence>
<feature type="domain" description="MBD" evidence="7">
    <location>
        <begin position="34"/>
        <end position="104"/>
    </location>
</feature>
<dbReference type="PROSITE" id="PS50982">
    <property type="entry name" value="MBD"/>
    <property type="match status" value="1"/>
</dbReference>
<dbReference type="GO" id="GO:0008327">
    <property type="term" value="F:methyl-CpG binding"/>
    <property type="evidence" value="ECO:0007669"/>
    <property type="project" value="TreeGrafter"/>
</dbReference>
<gene>
    <name evidence="8" type="ORF">GBAR_LOCUS2865</name>
</gene>
<name>A0AA35VZB8_GEOBA</name>
<evidence type="ECO:0000256" key="3">
    <source>
        <dbReference type="ARBA" id="ARBA00023125"/>
    </source>
</evidence>
<evidence type="ECO:0000313" key="8">
    <source>
        <dbReference type="EMBL" id="CAI8000204.1"/>
    </source>
</evidence>
<evidence type="ECO:0000256" key="4">
    <source>
        <dbReference type="ARBA" id="ARBA00023163"/>
    </source>
</evidence>
<dbReference type="EMBL" id="CASHTH010000394">
    <property type="protein sequence ID" value="CAI8000204.1"/>
    <property type="molecule type" value="Genomic_DNA"/>
</dbReference>
<organism evidence="8 9">
    <name type="scientific">Geodia barretti</name>
    <name type="common">Barrett's horny sponge</name>
    <dbReference type="NCBI Taxonomy" id="519541"/>
    <lineage>
        <taxon>Eukaryota</taxon>
        <taxon>Metazoa</taxon>
        <taxon>Porifera</taxon>
        <taxon>Demospongiae</taxon>
        <taxon>Heteroscleromorpha</taxon>
        <taxon>Tetractinellida</taxon>
        <taxon>Astrophorina</taxon>
        <taxon>Geodiidae</taxon>
        <taxon>Geodia</taxon>
    </lineage>
</organism>
<sequence>MISTQPRPPNMERPPSGTPEPEAMDSPGSPKSSSVSTTTMPKSLPPGWKREVVVRKNGLSAGKSDVYYYSPCGKKFRSKPQIAKFLGENHNMDLSCFDFSRGAYGEVTQRRRARDRQISRKMESVKPMPVVKPLSVNPLRASGPIRRTCGVIKLPVTWVAPPDDDQGTTNFNTLTPSEQKSQIHVIVQSLWEKRLFGVKPYDHMTGDEIAEENKVEVKPITPMMSKPHSPRNVSPIPPLSHSPISLSGNGGGGGVLLPVKSAAGIIPVSSFRHHHQKPPTSGGGALSLLPSLLQAVPLAKARDPHQTVAHAPTSNMTPNFSVIQQTGQPIIVPQHATSTAASLLPQLSPSPHQRLLAPAPPMTTMSLARYPPSTTQFTNGVTVSSSRPPVVSVAPMVTDRELKLQEERVRLLRQRLLAAAGGGGQQPSS</sequence>
<evidence type="ECO:0000256" key="1">
    <source>
        <dbReference type="ARBA" id="ARBA00004123"/>
    </source>
</evidence>
<comment type="caution">
    <text evidence="8">The sequence shown here is derived from an EMBL/GenBank/DDBJ whole genome shotgun (WGS) entry which is preliminary data.</text>
</comment>
<evidence type="ECO:0000256" key="5">
    <source>
        <dbReference type="ARBA" id="ARBA00023242"/>
    </source>
</evidence>
<dbReference type="InterPro" id="IPR001739">
    <property type="entry name" value="Methyl_CpG_DNA-bd"/>
</dbReference>
<keyword evidence="5" id="KW-0539">Nucleus</keyword>
<dbReference type="InterPro" id="IPR016177">
    <property type="entry name" value="DNA-bd_dom_sf"/>
</dbReference>
<dbReference type="Gene3D" id="3.30.890.10">
    <property type="entry name" value="Methyl-cpg-binding Protein 2, Chain A"/>
    <property type="match status" value="1"/>
</dbReference>
<feature type="compositionally biased region" description="Low complexity" evidence="6">
    <location>
        <begin position="26"/>
        <end position="42"/>
    </location>
</feature>
<protein>
    <submittedName>
        <fullName evidence="8">Methyl-CpG-binding domain protein 2</fullName>
    </submittedName>
</protein>
<keyword evidence="9" id="KW-1185">Reference proteome</keyword>
<evidence type="ECO:0000313" key="9">
    <source>
        <dbReference type="Proteomes" id="UP001174909"/>
    </source>
</evidence>
<keyword evidence="2" id="KW-0805">Transcription regulation</keyword>
<reference evidence="8" key="1">
    <citation type="submission" date="2023-03" db="EMBL/GenBank/DDBJ databases">
        <authorList>
            <person name="Steffen K."/>
            <person name="Cardenas P."/>
        </authorList>
    </citation>
    <scope>NUCLEOTIDE SEQUENCE</scope>
</reference>
<feature type="region of interest" description="Disordered" evidence="6">
    <location>
        <begin position="1"/>
        <end position="49"/>
    </location>
</feature>
<dbReference type="Pfam" id="PF01429">
    <property type="entry name" value="MBD"/>
    <property type="match status" value="1"/>
</dbReference>
<evidence type="ECO:0000256" key="2">
    <source>
        <dbReference type="ARBA" id="ARBA00023015"/>
    </source>
</evidence>
<dbReference type="PANTHER" id="PTHR12396:SF0">
    <property type="entry name" value="METHYL-CPG BINDING DOMAIN PROTEIN-LIKE, ISOFORM C"/>
    <property type="match status" value="1"/>
</dbReference>
<dbReference type="GO" id="GO:0005654">
    <property type="term" value="C:nucleoplasm"/>
    <property type="evidence" value="ECO:0007669"/>
    <property type="project" value="UniProtKB-ARBA"/>
</dbReference>
<feature type="compositionally biased region" description="Pro residues" evidence="6">
    <location>
        <begin position="1"/>
        <end position="18"/>
    </location>
</feature>
<dbReference type="GO" id="GO:0006346">
    <property type="term" value="P:DNA methylation-dependent constitutive heterochromatin formation"/>
    <property type="evidence" value="ECO:0007669"/>
    <property type="project" value="TreeGrafter"/>
</dbReference>
<proteinExistence type="predicted"/>
<dbReference type="CDD" id="cd00122">
    <property type="entry name" value="MBD"/>
    <property type="match status" value="1"/>
</dbReference>
<dbReference type="Proteomes" id="UP001174909">
    <property type="component" value="Unassembled WGS sequence"/>
</dbReference>
<evidence type="ECO:0000256" key="6">
    <source>
        <dbReference type="SAM" id="MobiDB-lite"/>
    </source>
</evidence>
<keyword evidence="4" id="KW-0804">Transcription</keyword>
<dbReference type="PANTHER" id="PTHR12396">
    <property type="entry name" value="METHYL-CPG BINDING PROTEIN, MBD"/>
    <property type="match status" value="1"/>
</dbReference>
<keyword evidence="3" id="KW-0238">DNA-binding</keyword>
<accession>A0AA35VZB8</accession>
<dbReference type="SUPFAM" id="SSF54171">
    <property type="entry name" value="DNA-binding domain"/>
    <property type="match status" value="1"/>
</dbReference>
<dbReference type="AlphaFoldDB" id="A0AA35VZB8"/>
<comment type="subcellular location">
    <subcellularLocation>
        <location evidence="1">Nucleus</location>
    </subcellularLocation>
</comment>
<dbReference type="GO" id="GO:0000122">
    <property type="term" value="P:negative regulation of transcription by RNA polymerase II"/>
    <property type="evidence" value="ECO:0007669"/>
    <property type="project" value="TreeGrafter"/>
</dbReference>
<dbReference type="SMART" id="SM00391">
    <property type="entry name" value="MBD"/>
    <property type="match status" value="1"/>
</dbReference>